<dbReference type="InterPro" id="IPR010333">
    <property type="entry name" value="VirJ"/>
</dbReference>
<comment type="caution">
    <text evidence="3">The sequence shown here is derived from an EMBL/GenBank/DDBJ whole genome shotgun (WGS) entry which is preliminary data.</text>
</comment>
<dbReference type="EMBL" id="NRRU01000022">
    <property type="protein sequence ID" value="MBK1712648.1"/>
    <property type="molecule type" value="Genomic_DNA"/>
</dbReference>
<feature type="chain" id="PRO_5045204664" description="Bacterial virulence domain-containing protein" evidence="1">
    <location>
        <begin position="23"/>
        <end position="474"/>
    </location>
</feature>
<dbReference type="Pfam" id="PF06057">
    <property type="entry name" value="VirJ"/>
    <property type="match status" value="1"/>
</dbReference>
<dbReference type="InterPro" id="IPR011225">
    <property type="entry name" value="IV_sec_VirJ"/>
</dbReference>
<keyword evidence="4" id="KW-1185">Reference proteome</keyword>
<evidence type="ECO:0000259" key="2">
    <source>
        <dbReference type="Pfam" id="PF06057"/>
    </source>
</evidence>
<dbReference type="Gene3D" id="3.40.50.1820">
    <property type="entry name" value="alpha/beta hydrolase"/>
    <property type="match status" value="2"/>
</dbReference>
<feature type="signal peptide" evidence="1">
    <location>
        <begin position="1"/>
        <end position="22"/>
    </location>
</feature>
<evidence type="ECO:0000313" key="4">
    <source>
        <dbReference type="Proteomes" id="UP001041814"/>
    </source>
</evidence>
<dbReference type="RefSeq" id="WP_200378305.1">
    <property type="nucleotide sequence ID" value="NZ_NRRU01000022.1"/>
</dbReference>
<accession>A0ABS1DRT0</accession>
<name>A0ABS1DRT0_RUBGE</name>
<reference evidence="3" key="1">
    <citation type="submission" date="2017-08" db="EMBL/GenBank/DDBJ databases">
        <authorList>
            <person name="Imhoff J.F."/>
            <person name="Rahn T."/>
            <person name="Kuenzel S."/>
            <person name="Neulinger S.C."/>
        </authorList>
    </citation>
    <scope>NUCLEOTIDE SEQUENCE</scope>
    <source>
        <strain evidence="3">IM 151</strain>
    </source>
</reference>
<dbReference type="InterPro" id="IPR029058">
    <property type="entry name" value="AB_hydrolase_fold"/>
</dbReference>
<feature type="domain" description="Bacterial virulence" evidence="2">
    <location>
        <begin position="291"/>
        <end position="473"/>
    </location>
</feature>
<keyword evidence="1" id="KW-0732">Signal</keyword>
<reference evidence="3" key="2">
    <citation type="journal article" date="2020" name="Microorganisms">
        <title>Osmotic Adaptation and Compatible Solute Biosynthesis of Phototrophic Bacteria as Revealed from Genome Analyses.</title>
        <authorList>
            <person name="Imhoff J.F."/>
            <person name="Rahn T."/>
            <person name="Kunzel S."/>
            <person name="Keller A."/>
            <person name="Neulinger S.C."/>
        </authorList>
    </citation>
    <scope>NUCLEOTIDE SEQUENCE</scope>
    <source>
        <strain evidence="3">IM 151</strain>
    </source>
</reference>
<evidence type="ECO:0000256" key="1">
    <source>
        <dbReference type="SAM" id="SignalP"/>
    </source>
</evidence>
<dbReference type="Proteomes" id="UP001041814">
    <property type="component" value="Unassembled WGS sequence"/>
</dbReference>
<dbReference type="PIRSF" id="PIRSF029063">
    <property type="entry name" value="IV_sec_VirJ"/>
    <property type="match status" value="1"/>
</dbReference>
<evidence type="ECO:0000313" key="3">
    <source>
        <dbReference type="EMBL" id="MBK1712648.1"/>
    </source>
</evidence>
<dbReference type="SUPFAM" id="SSF53474">
    <property type="entry name" value="alpha/beta-Hydrolases"/>
    <property type="match status" value="2"/>
</dbReference>
<gene>
    <name evidence="3" type="ORF">CKO43_07630</name>
</gene>
<sequence>MLRKLITTLATALALGAGAARAQAPGEAQIVAHGLFAQVAVYQPRGGVQQVVLLLSDDDGPGEAERTQARALAAQGALVAVVDTPAFVARLDAEGATCGYPAGAFENLSRHLQAFFKLPGGVRKPLLLGRGAGGALAYAMLAQADSGTFGGALSQDFCPQLPFRQPLCAAHALPASRPASVPSVFDPTLRGQPLPAGSSRLAPAARLPAPWLVLQTEAAPACAAGSAQAFVGRVQEGQWRRLAPGDTALASALQQGYTQLAAHNAAPPAAPASLADLPVVEVPSSVAGQRYAVLVSGDGGWAAIDKAIAGALAARGIPVAGFDSLRYFWSARTPEGLAADLDRMVRFYGARWGRSQLLLIGFSQGADVLPFAFNRMDPDSRGRTRLTVLLSPGQKASFEFKVTNWLGPGGTLPVLPEAQKLDPATTLCVHGRDDEESLCPSLARGGVPVLTRSGGHHFDGRYEALVEQILSNLR</sequence>
<organism evidence="3 4">
    <name type="scientific">Rubrivivax gelatinosus</name>
    <name type="common">Rhodocyclus gelatinosus</name>
    <name type="synonym">Rhodopseudomonas gelatinosa</name>
    <dbReference type="NCBI Taxonomy" id="28068"/>
    <lineage>
        <taxon>Bacteria</taxon>
        <taxon>Pseudomonadati</taxon>
        <taxon>Pseudomonadota</taxon>
        <taxon>Betaproteobacteria</taxon>
        <taxon>Burkholderiales</taxon>
        <taxon>Sphaerotilaceae</taxon>
        <taxon>Rubrivivax</taxon>
    </lineage>
</organism>
<protein>
    <recommendedName>
        <fullName evidence="2">Bacterial virulence domain-containing protein</fullName>
    </recommendedName>
</protein>
<proteinExistence type="predicted"/>